<dbReference type="InterPro" id="IPR032823">
    <property type="entry name" value="BCA_ABC_TP_C"/>
</dbReference>
<dbReference type="SMART" id="SM00382">
    <property type="entry name" value="AAA"/>
    <property type="match status" value="1"/>
</dbReference>
<dbReference type="GO" id="GO:0015188">
    <property type="term" value="F:L-isoleucine transmembrane transporter activity"/>
    <property type="evidence" value="ECO:0007669"/>
    <property type="project" value="TreeGrafter"/>
</dbReference>
<dbReference type="PROSITE" id="PS50893">
    <property type="entry name" value="ABC_TRANSPORTER_2"/>
    <property type="match status" value="1"/>
</dbReference>
<dbReference type="GO" id="GO:0015192">
    <property type="term" value="F:L-phenylalanine transmembrane transporter activity"/>
    <property type="evidence" value="ECO:0007669"/>
    <property type="project" value="TreeGrafter"/>
</dbReference>
<dbReference type="GO" id="GO:0042941">
    <property type="term" value="P:D-alanine transmembrane transport"/>
    <property type="evidence" value="ECO:0007669"/>
    <property type="project" value="TreeGrafter"/>
</dbReference>
<organism evidence="5">
    <name type="scientific">Vecturithrix granuli</name>
    <dbReference type="NCBI Taxonomy" id="1499967"/>
    <lineage>
        <taxon>Bacteria</taxon>
        <taxon>Candidatus Moduliflexota</taxon>
        <taxon>Candidatus Vecturitrichia</taxon>
        <taxon>Candidatus Vecturitrichales</taxon>
        <taxon>Candidatus Vecturitrichaceae</taxon>
        <taxon>Candidatus Vecturithrix</taxon>
    </lineage>
</organism>
<accession>A0A0S6WAK9</accession>
<dbReference type="Proteomes" id="UP000030661">
    <property type="component" value="Unassembled WGS sequence"/>
</dbReference>
<dbReference type="CDD" id="cd03219">
    <property type="entry name" value="ABC_Mj1267_LivG_branched"/>
    <property type="match status" value="1"/>
</dbReference>
<dbReference type="GO" id="GO:0015808">
    <property type="term" value="P:L-alanine transport"/>
    <property type="evidence" value="ECO:0007669"/>
    <property type="project" value="TreeGrafter"/>
</dbReference>
<dbReference type="InterPro" id="IPR003593">
    <property type="entry name" value="AAA+_ATPase"/>
</dbReference>
<dbReference type="PANTHER" id="PTHR45772:SF7">
    <property type="entry name" value="AMINO ACID ABC TRANSPORTER ATP-BINDING PROTEIN"/>
    <property type="match status" value="1"/>
</dbReference>
<evidence type="ECO:0000313" key="6">
    <source>
        <dbReference type="Proteomes" id="UP000030661"/>
    </source>
</evidence>
<dbReference type="GO" id="GO:0005886">
    <property type="term" value="C:plasma membrane"/>
    <property type="evidence" value="ECO:0007669"/>
    <property type="project" value="TreeGrafter"/>
</dbReference>
<gene>
    <name evidence="5" type="ORF">U27_02154</name>
</gene>
<sequence length="258" mass="28784">MALLEIRNIEKDFGGLIALNNVSFDVHEGEIVSVIGPNGAGKTTLFNCLTGYSKPDKGHVHFSGKNATGLTPHEINALGMARTFQQIRLFMNLTIMENVLIGMHSRTRTGVFSALLRPAWVRAEEIAARAKVVQILGLFQERLLPRLEQQARMLSYANRRRLEIARALASDPKLMLLDEPAAGMNPHETQLATDLIRQLREMGHTILLIEHDMRLVMALSDRVIVLDHGEKIAEGSPQEVQQNQQVIEAYMGRVAKHA</sequence>
<name>A0A0S6WAK9_VECG1</name>
<dbReference type="GO" id="GO:0016887">
    <property type="term" value="F:ATP hydrolysis activity"/>
    <property type="evidence" value="ECO:0007669"/>
    <property type="project" value="InterPro"/>
</dbReference>
<dbReference type="GO" id="GO:0005304">
    <property type="term" value="F:L-valine transmembrane transporter activity"/>
    <property type="evidence" value="ECO:0007669"/>
    <property type="project" value="TreeGrafter"/>
</dbReference>
<dbReference type="InterPro" id="IPR051120">
    <property type="entry name" value="ABC_AA/LPS_Transport"/>
</dbReference>
<dbReference type="HOGENOM" id="CLU_000604_1_2_0"/>
<dbReference type="eggNOG" id="COG0411">
    <property type="taxonomic scope" value="Bacteria"/>
</dbReference>
<dbReference type="Pfam" id="PF12399">
    <property type="entry name" value="BCA_ABC_TP_C"/>
    <property type="match status" value="1"/>
</dbReference>
<keyword evidence="6" id="KW-1185">Reference proteome</keyword>
<keyword evidence="1" id="KW-0813">Transport</keyword>
<dbReference type="GO" id="GO:1903806">
    <property type="term" value="P:L-isoleucine import across plasma membrane"/>
    <property type="evidence" value="ECO:0007669"/>
    <property type="project" value="TreeGrafter"/>
</dbReference>
<dbReference type="InterPro" id="IPR003439">
    <property type="entry name" value="ABC_transporter-like_ATP-bd"/>
</dbReference>
<feature type="domain" description="ABC transporter" evidence="4">
    <location>
        <begin position="4"/>
        <end position="253"/>
    </location>
</feature>
<protein>
    <submittedName>
        <fullName evidence="5">ABC transporter related protein</fullName>
    </submittedName>
</protein>
<evidence type="ECO:0000313" key="5">
    <source>
        <dbReference type="EMBL" id="GAK55322.1"/>
    </source>
</evidence>
<dbReference type="GO" id="GO:1903805">
    <property type="term" value="P:L-valine import across plasma membrane"/>
    <property type="evidence" value="ECO:0007669"/>
    <property type="project" value="TreeGrafter"/>
</dbReference>
<dbReference type="FunFam" id="3.40.50.300:FF:000421">
    <property type="entry name" value="Branched-chain amino acid ABC transporter ATP-binding protein"/>
    <property type="match status" value="1"/>
</dbReference>
<dbReference type="Pfam" id="PF00005">
    <property type="entry name" value="ABC_tran"/>
    <property type="match status" value="1"/>
</dbReference>
<dbReference type="AlphaFoldDB" id="A0A0S6WAK9"/>
<keyword evidence="3" id="KW-0067">ATP-binding</keyword>
<evidence type="ECO:0000259" key="4">
    <source>
        <dbReference type="PROSITE" id="PS50893"/>
    </source>
</evidence>
<keyword evidence="2" id="KW-0547">Nucleotide-binding</keyword>
<dbReference type="SUPFAM" id="SSF52540">
    <property type="entry name" value="P-loop containing nucleoside triphosphate hydrolases"/>
    <property type="match status" value="1"/>
</dbReference>
<dbReference type="Gene3D" id="3.40.50.300">
    <property type="entry name" value="P-loop containing nucleotide triphosphate hydrolases"/>
    <property type="match status" value="1"/>
</dbReference>
<dbReference type="EMBL" id="DF820463">
    <property type="protein sequence ID" value="GAK55322.1"/>
    <property type="molecule type" value="Genomic_DNA"/>
</dbReference>
<dbReference type="InterPro" id="IPR027417">
    <property type="entry name" value="P-loop_NTPase"/>
</dbReference>
<evidence type="ECO:0000256" key="3">
    <source>
        <dbReference type="ARBA" id="ARBA00022840"/>
    </source>
</evidence>
<proteinExistence type="predicted"/>
<reference evidence="5" key="1">
    <citation type="journal article" date="2015" name="PeerJ">
        <title>First genomic representation of candidate bacterial phylum KSB3 points to enhanced environmental sensing as a trigger of wastewater bulking.</title>
        <authorList>
            <person name="Sekiguchi Y."/>
            <person name="Ohashi A."/>
            <person name="Parks D.H."/>
            <person name="Yamauchi T."/>
            <person name="Tyson G.W."/>
            <person name="Hugenholtz P."/>
        </authorList>
    </citation>
    <scope>NUCLEOTIDE SEQUENCE [LARGE SCALE GENOMIC DNA]</scope>
</reference>
<evidence type="ECO:0000256" key="1">
    <source>
        <dbReference type="ARBA" id="ARBA00022448"/>
    </source>
</evidence>
<dbReference type="GO" id="GO:0005524">
    <property type="term" value="F:ATP binding"/>
    <property type="evidence" value="ECO:0007669"/>
    <property type="project" value="UniProtKB-KW"/>
</dbReference>
<evidence type="ECO:0000256" key="2">
    <source>
        <dbReference type="ARBA" id="ARBA00022741"/>
    </source>
</evidence>
<dbReference type="PANTHER" id="PTHR45772">
    <property type="entry name" value="CONSERVED COMPONENT OF ABC TRANSPORTER FOR NATURAL AMINO ACIDS-RELATED"/>
    <property type="match status" value="1"/>
</dbReference>
<dbReference type="STRING" id="1499967.U27_02154"/>